<accession>A0A3D4V9E6</accession>
<comment type="caution">
    <text evidence="1">The sequence shown here is derived from an EMBL/GenBank/DDBJ whole genome shotgun (WGS) entry which is preliminary data.</text>
</comment>
<reference evidence="1 2" key="1">
    <citation type="journal article" date="2018" name="Nat. Biotechnol.">
        <title>A standardized bacterial taxonomy based on genome phylogeny substantially revises the tree of life.</title>
        <authorList>
            <person name="Parks D.H."/>
            <person name="Chuvochina M."/>
            <person name="Waite D.W."/>
            <person name="Rinke C."/>
            <person name="Skarshewski A."/>
            <person name="Chaumeil P.A."/>
            <person name="Hugenholtz P."/>
        </authorList>
    </citation>
    <scope>NUCLEOTIDE SEQUENCE [LARGE SCALE GENOMIC DNA]</scope>
    <source>
        <strain evidence="1">UBA8844</strain>
    </source>
</reference>
<dbReference type="Proteomes" id="UP000264071">
    <property type="component" value="Unassembled WGS sequence"/>
</dbReference>
<name>A0A3D4V9E6_9BACT</name>
<sequence length="69" mass="7771">MPKITSKYELRRVIQQGETMAALLRRPGHTQRSLGEREKCAELIESLCDVARRAFDPAHELPELPAKAG</sequence>
<protein>
    <submittedName>
        <fullName evidence="1">Uncharacterized protein</fullName>
    </submittedName>
</protein>
<evidence type="ECO:0000313" key="2">
    <source>
        <dbReference type="Proteomes" id="UP000264071"/>
    </source>
</evidence>
<proteinExistence type="predicted"/>
<organism evidence="1 2">
    <name type="scientific">Gemmatimonas aurantiaca</name>
    <dbReference type="NCBI Taxonomy" id="173480"/>
    <lineage>
        <taxon>Bacteria</taxon>
        <taxon>Pseudomonadati</taxon>
        <taxon>Gemmatimonadota</taxon>
        <taxon>Gemmatimonadia</taxon>
        <taxon>Gemmatimonadales</taxon>
        <taxon>Gemmatimonadaceae</taxon>
        <taxon>Gemmatimonas</taxon>
    </lineage>
</organism>
<dbReference type="AlphaFoldDB" id="A0A3D4V9E6"/>
<gene>
    <name evidence="1" type="ORF">DGD08_08600</name>
</gene>
<dbReference type="EMBL" id="DPIY01000007">
    <property type="protein sequence ID" value="HCT57258.1"/>
    <property type="molecule type" value="Genomic_DNA"/>
</dbReference>
<evidence type="ECO:0000313" key="1">
    <source>
        <dbReference type="EMBL" id="HCT57258.1"/>
    </source>
</evidence>